<evidence type="ECO:0000313" key="2">
    <source>
        <dbReference type="Proteomes" id="UP000234681"/>
    </source>
</evidence>
<evidence type="ECO:0000313" key="1">
    <source>
        <dbReference type="EMBL" id="EDL85833.1"/>
    </source>
</evidence>
<sequence length="202" mass="22131">MVQAYLPAGGWAGITGVYQLVYLQQLLKDLLFSIKKLRKRKSRAYMHLQRREALRAGVTEGSELSDACQGRNEDPQVEQRVLLIPGSPPQSIQLIFKQVLFQQRCGMHLRTSLCSRAFSLSRSTITTPHPLTGTEASRASATSLQCLSLRARSGLLITAGVMVGQGHRARGTEPGTGAWSPLTCSTERLVCPERLSFSCSEG</sequence>
<gene>
    <name evidence="1" type="ORF">rCG_37539</name>
</gene>
<proteinExistence type="predicted"/>
<protein>
    <submittedName>
        <fullName evidence="1">RCG37539, isoform CRA_b</fullName>
    </submittedName>
</protein>
<organism evidence="1 2">
    <name type="scientific">Rattus norvegicus</name>
    <name type="common">Rat</name>
    <dbReference type="NCBI Taxonomy" id="10116"/>
    <lineage>
        <taxon>Eukaryota</taxon>
        <taxon>Metazoa</taxon>
        <taxon>Chordata</taxon>
        <taxon>Craniata</taxon>
        <taxon>Vertebrata</taxon>
        <taxon>Euteleostomi</taxon>
        <taxon>Mammalia</taxon>
        <taxon>Eutheria</taxon>
        <taxon>Euarchontoglires</taxon>
        <taxon>Glires</taxon>
        <taxon>Rodentia</taxon>
        <taxon>Myomorpha</taxon>
        <taxon>Muroidea</taxon>
        <taxon>Muridae</taxon>
        <taxon>Murinae</taxon>
        <taxon>Rattus</taxon>
    </lineage>
</organism>
<accession>A6KIC2</accession>
<name>A6KIC2_RAT</name>
<dbReference type="AlphaFoldDB" id="A6KIC2"/>
<reference evidence="1 2" key="1">
    <citation type="submission" date="2005-09" db="EMBL/GenBank/DDBJ databases">
        <authorList>
            <person name="Mural R.J."/>
            <person name="Li P.W."/>
            <person name="Adams M.D."/>
            <person name="Amanatides P.G."/>
            <person name="Baden-Tillson H."/>
            <person name="Barnstead M."/>
            <person name="Chin S.H."/>
            <person name="Dew I."/>
            <person name="Evans C.A."/>
            <person name="Ferriera S."/>
            <person name="Flanigan M."/>
            <person name="Fosler C."/>
            <person name="Glodek A."/>
            <person name="Gu Z."/>
            <person name="Holt R.A."/>
            <person name="Jennings D."/>
            <person name="Kraft C.L."/>
            <person name="Lu F."/>
            <person name="Nguyen T."/>
            <person name="Nusskern D.R."/>
            <person name="Pfannkoch C.M."/>
            <person name="Sitter C."/>
            <person name="Sutton G.G."/>
            <person name="Venter J.C."/>
            <person name="Wang Z."/>
            <person name="Woodage T."/>
            <person name="Zheng X.H."/>
            <person name="Zhong F."/>
        </authorList>
    </citation>
    <scope>NUCLEOTIDE SEQUENCE [LARGE SCALE GENOMIC DNA]</scope>
    <source>
        <strain>BN</strain>
        <strain evidence="2">Sprague-Dawley</strain>
    </source>
</reference>
<dbReference type="EMBL" id="CH474050">
    <property type="protein sequence ID" value="EDL85833.1"/>
    <property type="molecule type" value="Genomic_DNA"/>
</dbReference>
<dbReference type="Proteomes" id="UP000234681">
    <property type="component" value="Chromosome 3"/>
</dbReference>